<keyword evidence="3 10" id="KW-0547">Nucleotide-binding</keyword>
<feature type="short sequence motif" description="Q motif" evidence="9">
    <location>
        <begin position="129"/>
        <end position="157"/>
    </location>
</feature>
<dbReference type="Pfam" id="PF00270">
    <property type="entry name" value="DEAD"/>
    <property type="match status" value="1"/>
</dbReference>
<reference evidence="16" key="1">
    <citation type="journal article" date="2023" name="Mol. Phylogenet. Evol.">
        <title>Genome-scale phylogeny and comparative genomics of the fungal order Sordariales.</title>
        <authorList>
            <person name="Hensen N."/>
            <person name="Bonometti L."/>
            <person name="Westerberg I."/>
            <person name="Brannstrom I.O."/>
            <person name="Guillou S."/>
            <person name="Cros-Aarteil S."/>
            <person name="Calhoun S."/>
            <person name="Haridas S."/>
            <person name="Kuo A."/>
            <person name="Mondo S."/>
            <person name="Pangilinan J."/>
            <person name="Riley R."/>
            <person name="LaButti K."/>
            <person name="Andreopoulos B."/>
            <person name="Lipzen A."/>
            <person name="Chen C."/>
            <person name="Yan M."/>
            <person name="Daum C."/>
            <person name="Ng V."/>
            <person name="Clum A."/>
            <person name="Steindorff A."/>
            <person name="Ohm R.A."/>
            <person name="Martin F."/>
            <person name="Silar P."/>
            <person name="Natvig D.O."/>
            <person name="Lalanne C."/>
            <person name="Gautier V."/>
            <person name="Ament-Velasquez S.L."/>
            <person name="Kruys A."/>
            <person name="Hutchinson M.I."/>
            <person name="Powell A.J."/>
            <person name="Barry K."/>
            <person name="Miller A.N."/>
            <person name="Grigoriev I.V."/>
            <person name="Debuchy R."/>
            <person name="Gladieux P."/>
            <person name="Hiltunen Thoren M."/>
            <person name="Johannesson H."/>
        </authorList>
    </citation>
    <scope>NUCLEOTIDE SEQUENCE [LARGE SCALE GENOMIC DNA]</scope>
    <source>
        <strain evidence="16">CBS 340.73</strain>
    </source>
</reference>
<dbReference type="PROSITE" id="PS51192">
    <property type="entry name" value="HELICASE_ATP_BIND_1"/>
    <property type="match status" value="1"/>
</dbReference>
<evidence type="ECO:0000313" key="15">
    <source>
        <dbReference type="EMBL" id="KAK3942407.1"/>
    </source>
</evidence>
<dbReference type="InterPro" id="IPR027417">
    <property type="entry name" value="P-loop_NTPase"/>
</dbReference>
<dbReference type="CDD" id="cd18787">
    <property type="entry name" value="SF2_C_DEAD"/>
    <property type="match status" value="1"/>
</dbReference>
<dbReference type="GO" id="GO:0003723">
    <property type="term" value="F:RNA binding"/>
    <property type="evidence" value="ECO:0007669"/>
    <property type="project" value="UniProtKB-KW"/>
</dbReference>
<dbReference type="Proteomes" id="UP001303473">
    <property type="component" value="Unassembled WGS sequence"/>
</dbReference>
<dbReference type="Pfam" id="PF00271">
    <property type="entry name" value="Helicase_C"/>
    <property type="match status" value="1"/>
</dbReference>
<dbReference type="AlphaFoldDB" id="A0AAN6S609"/>
<comment type="caution">
    <text evidence="15">The sequence shown here is derived from an EMBL/GenBank/DDBJ whole genome shotgun (WGS) entry which is preliminary data.</text>
</comment>
<evidence type="ECO:0000256" key="4">
    <source>
        <dbReference type="ARBA" id="ARBA00022801"/>
    </source>
</evidence>
<comment type="similarity">
    <text evidence="10">Belongs to the DEAD box helicase family.</text>
</comment>
<feature type="compositionally biased region" description="Basic and acidic residues" evidence="11">
    <location>
        <begin position="96"/>
        <end position="110"/>
    </location>
</feature>
<keyword evidence="5 10" id="KW-0347">Helicase</keyword>
<keyword evidence="8" id="KW-0539">Nucleus</keyword>
<dbReference type="GO" id="GO:0003724">
    <property type="term" value="F:RNA helicase activity"/>
    <property type="evidence" value="ECO:0007669"/>
    <property type="project" value="InterPro"/>
</dbReference>
<dbReference type="GO" id="GO:0016787">
    <property type="term" value="F:hydrolase activity"/>
    <property type="evidence" value="ECO:0007669"/>
    <property type="project" value="UniProtKB-KW"/>
</dbReference>
<feature type="compositionally biased region" description="Acidic residues" evidence="11">
    <location>
        <begin position="19"/>
        <end position="30"/>
    </location>
</feature>
<dbReference type="PROSITE" id="PS51195">
    <property type="entry name" value="Q_MOTIF"/>
    <property type="match status" value="1"/>
</dbReference>
<organism evidence="15 16">
    <name type="scientific">Diplogelasinospora grovesii</name>
    <dbReference type="NCBI Taxonomy" id="303347"/>
    <lineage>
        <taxon>Eukaryota</taxon>
        <taxon>Fungi</taxon>
        <taxon>Dikarya</taxon>
        <taxon>Ascomycota</taxon>
        <taxon>Pezizomycotina</taxon>
        <taxon>Sordariomycetes</taxon>
        <taxon>Sordariomycetidae</taxon>
        <taxon>Sordariales</taxon>
        <taxon>Diplogelasinosporaceae</taxon>
        <taxon>Diplogelasinospora</taxon>
    </lineage>
</organism>
<evidence type="ECO:0000256" key="9">
    <source>
        <dbReference type="PROSITE-ProRule" id="PRU00552"/>
    </source>
</evidence>
<dbReference type="InterPro" id="IPR050079">
    <property type="entry name" value="DEAD_box_RNA_helicase"/>
</dbReference>
<dbReference type="InterPro" id="IPR014014">
    <property type="entry name" value="RNA_helicase_DEAD_Q_motif"/>
</dbReference>
<dbReference type="GO" id="GO:0010467">
    <property type="term" value="P:gene expression"/>
    <property type="evidence" value="ECO:0007669"/>
    <property type="project" value="UniProtKB-ARBA"/>
</dbReference>
<keyword evidence="2" id="KW-0690">Ribosome biogenesis</keyword>
<evidence type="ECO:0000256" key="10">
    <source>
        <dbReference type="RuleBase" id="RU000492"/>
    </source>
</evidence>
<protein>
    <submittedName>
        <fullName evidence="15">ATP-dependent RNA helicase DBP8</fullName>
    </submittedName>
</protein>
<dbReference type="PANTHER" id="PTHR47959">
    <property type="entry name" value="ATP-DEPENDENT RNA HELICASE RHLE-RELATED"/>
    <property type="match status" value="1"/>
</dbReference>
<dbReference type="PANTHER" id="PTHR47959:SF24">
    <property type="entry name" value="ATP-DEPENDENT RNA HELICASE"/>
    <property type="match status" value="1"/>
</dbReference>
<evidence type="ECO:0000259" key="13">
    <source>
        <dbReference type="PROSITE" id="PS51194"/>
    </source>
</evidence>
<feature type="region of interest" description="Disordered" evidence="11">
    <location>
        <begin position="1"/>
        <end position="127"/>
    </location>
</feature>
<comment type="subcellular location">
    <subcellularLocation>
        <location evidence="1">Nucleus</location>
    </subcellularLocation>
</comment>
<gene>
    <name evidence="15" type="ORF">QBC46DRAFT_284040</name>
</gene>
<dbReference type="PROSITE" id="PS51194">
    <property type="entry name" value="HELICASE_CTER"/>
    <property type="match status" value="1"/>
</dbReference>
<evidence type="ECO:0000256" key="8">
    <source>
        <dbReference type="ARBA" id="ARBA00023242"/>
    </source>
</evidence>
<dbReference type="GO" id="GO:0005829">
    <property type="term" value="C:cytosol"/>
    <property type="evidence" value="ECO:0007669"/>
    <property type="project" value="TreeGrafter"/>
</dbReference>
<dbReference type="SMART" id="SM00490">
    <property type="entry name" value="HELICc"/>
    <property type="match status" value="1"/>
</dbReference>
<dbReference type="GO" id="GO:0005634">
    <property type="term" value="C:nucleus"/>
    <property type="evidence" value="ECO:0007669"/>
    <property type="project" value="UniProtKB-SubCell"/>
</dbReference>
<evidence type="ECO:0000259" key="12">
    <source>
        <dbReference type="PROSITE" id="PS51192"/>
    </source>
</evidence>
<dbReference type="GO" id="GO:0042254">
    <property type="term" value="P:ribosome biogenesis"/>
    <property type="evidence" value="ECO:0007669"/>
    <property type="project" value="UniProtKB-KW"/>
</dbReference>
<evidence type="ECO:0000256" key="5">
    <source>
        <dbReference type="ARBA" id="ARBA00022806"/>
    </source>
</evidence>
<dbReference type="PROSITE" id="PS00039">
    <property type="entry name" value="DEAD_ATP_HELICASE"/>
    <property type="match status" value="1"/>
</dbReference>
<evidence type="ECO:0000256" key="11">
    <source>
        <dbReference type="SAM" id="MobiDB-lite"/>
    </source>
</evidence>
<dbReference type="InterPro" id="IPR011545">
    <property type="entry name" value="DEAD/DEAH_box_helicase_dom"/>
</dbReference>
<dbReference type="SUPFAM" id="SSF52540">
    <property type="entry name" value="P-loop containing nucleoside triphosphate hydrolases"/>
    <property type="match status" value="1"/>
</dbReference>
<evidence type="ECO:0000256" key="6">
    <source>
        <dbReference type="ARBA" id="ARBA00022840"/>
    </source>
</evidence>
<dbReference type="InterPro" id="IPR014001">
    <property type="entry name" value="Helicase_ATP-bd"/>
</dbReference>
<dbReference type="InterPro" id="IPR001650">
    <property type="entry name" value="Helicase_C-like"/>
</dbReference>
<evidence type="ECO:0000256" key="1">
    <source>
        <dbReference type="ARBA" id="ARBA00004123"/>
    </source>
</evidence>
<feature type="domain" description="Helicase C-terminal" evidence="13">
    <location>
        <begin position="377"/>
        <end position="523"/>
    </location>
</feature>
<accession>A0AAN6S609</accession>
<evidence type="ECO:0000256" key="2">
    <source>
        <dbReference type="ARBA" id="ARBA00022517"/>
    </source>
</evidence>
<feature type="domain" description="Helicase ATP-binding" evidence="12">
    <location>
        <begin position="160"/>
        <end position="329"/>
    </location>
</feature>
<evidence type="ECO:0000259" key="14">
    <source>
        <dbReference type="PROSITE" id="PS51195"/>
    </source>
</evidence>
<keyword evidence="6 10" id="KW-0067">ATP-binding</keyword>
<dbReference type="CDD" id="cd17955">
    <property type="entry name" value="DEADc_DDX49"/>
    <property type="match status" value="1"/>
</dbReference>
<feature type="domain" description="DEAD-box RNA helicase Q" evidence="14">
    <location>
        <begin position="129"/>
        <end position="157"/>
    </location>
</feature>
<proteinExistence type="inferred from homology"/>
<dbReference type="Gene3D" id="3.40.50.300">
    <property type="entry name" value="P-loop containing nucleotide triphosphate hydrolases"/>
    <property type="match status" value="2"/>
</dbReference>
<keyword evidence="7" id="KW-0694">RNA-binding</keyword>
<keyword evidence="16" id="KW-1185">Reference proteome</keyword>
<dbReference type="InterPro" id="IPR000629">
    <property type="entry name" value="RNA-helicase_DEAD-box_CS"/>
</dbReference>
<dbReference type="EMBL" id="MU853774">
    <property type="protein sequence ID" value="KAK3942407.1"/>
    <property type="molecule type" value="Genomic_DNA"/>
</dbReference>
<evidence type="ECO:0000313" key="16">
    <source>
        <dbReference type="Proteomes" id="UP001303473"/>
    </source>
</evidence>
<evidence type="ECO:0000256" key="3">
    <source>
        <dbReference type="ARBA" id="ARBA00022741"/>
    </source>
</evidence>
<keyword evidence="4 10" id="KW-0378">Hydrolase</keyword>
<name>A0AAN6S609_9PEZI</name>
<dbReference type="GO" id="GO:0005524">
    <property type="term" value="F:ATP binding"/>
    <property type="evidence" value="ECO:0007669"/>
    <property type="project" value="UniProtKB-KW"/>
</dbReference>
<sequence>MPSVAPTRATKVAAPAAVVDDDVVASDSDVDGSSGSFSDEEDQDQNHAVGSDSDGSDSDSLDSVEPRKRRKTAPEAQAEATPIKSAINAPSRIKRKQEQAPKQEQPKDVGTDEIPDPAPRITAPTHADTSFESLDVCPWLVQSLSNMAIKRPTGIQKGCIPEILKGRDCIGGSRTGSGKTVAFAAPILQKWAENPSAIFAVVLTPTRELALQIYEQFKAISSPNSLKAILVTGGSDMCPQAIALAQRPHIVIATPGRLADHIRTSGEDTICGLRRVRFVVLDEADRLLAAGNAGSMLPDVEECLSVLPPPAERQTLLFTATITPEVRALKNMPRQPGRAPVFVCEVDTQKLAIPTTLKQMHLQVPVTHREHYLHMFLLTEINVDKSVIIFCNRTSTAEYLHHLLRLLDHRVTALHSKLPQRQRIDNLGRFRASAARILVATDVAARGLDIPEVKLVMNYDIPRDPDDYIHRVGRTARAGRSGEAVTFVGQRDVDLVLAIEQRVGRQMEAWEEEGVNLETRVLRDALKLVGEKKREALLEVEEHREVGGKRKRTKQKLRISN</sequence>
<evidence type="ECO:0000256" key="7">
    <source>
        <dbReference type="ARBA" id="ARBA00022884"/>
    </source>
</evidence>
<dbReference type="SMART" id="SM00487">
    <property type="entry name" value="DEXDc"/>
    <property type="match status" value="1"/>
</dbReference>